<dbReference type="PANTHER" id="PTHR12121:SF36">
    <property type="entry name" value="ENDONUCLEASE_EXONUCLEASE_PHOSPHATASE DOMAIN-CONTAINING PROTEIN"/>
    <property type="match status" value="1"/>
</dbReference>
<dbReference type="InterPro" id="IPR005135">
    <property type="entry name" value="Endo/exonuclease/phosphatase"/>
</dbReference>
<name>A0A2N3NGW6_9PEZI</name>
<dbReference type="PANTHER" id="PTHR12121">
    <property type="entry name" value="CARBON CATABOLITE REPRESSOR PROTEIN 4"/>
    <property type="match status" value="1"/>
</dbReference>
<reference evidence="2 3" key="1">
    <citation type="journal article" date="2017" name="G3 (Bethesda)">
        <title>First Draft Genome Sequence of the Pathogenic Fungus Lomentospora prolificans (Formerly Scedosporium prolificans).</title>
        <authorList>
            <person name="Luo R."/>
            <person name="Zimin A."/>
            <person name="Workman R."/>
            <person name="Fan Y."/>
            <person name="Pertea G."/>
            <person name="Grossman N."/>
            <person name="Wear M.P."/>
            <person name="Jia B."/>
            <person name="Miller H."/>
            <person name="Casadevall A."/>
            <person name="Timp W."/>
            <person name="Zhang S.X."/>
            <person name="Salzberg S.L."/>
        </authorList>
    </citation>
    <scope>NUCLEOTIDE SEQUENCE [LARGE SCALE GENOMIC DNA]</scope>
    <source>
        <strain evidence="2 3">JHH-5317</strain>
    </source>
</reference>
<sequence>MKVIAMQTLGTSLPIRVITYNIRYAAPNRAPNEEPWPVRCPKLANQLQFVTSGLESSFICHQEVLHSQLVDLAGKLGPQWAHIGQGRDGGTKGEYSPIFYRPDVWKCEAWKTVWLSETPDVPSRGWDAVLNRIVTVGEFTHVVSRTRVVVMSTHFDHIGVKAREESAKLILSVVREAQEGREGQRPQAIILGGDFNSRPNDAGYKTITAPDSGMVDVRTQVPKEKRYGNEYTYSSFGETDDAPKRIDFLFVTSDAGVDVTTYGVLSNRFDDSIYISDHRPVVADLAIPLLR</sequence>
<accession>A0A2N3NGW6</accession>
<evidence type="ECO:0000313" key="3">
    <source>
        <dbReference type="Proteomes" id="UP000233524"/>
    </source>
</evidence>
<dbReference type="GO" id="GO:0000175">
    <property type="term" value="F:3'-5'-RNA exonuclease activity"/>
    <property type="evidence" value="ECO:0007669"/>
    <property type="project" value="TreeGrafter"/>
</dbReference>
<dbReference type="EMBL" id="NLAX01000006">
    <property type="protein sequence ID" value="PKS11668.1"/>
    <property type="molecule type" value="Genomic_DNA"/>
</dbReference>
<keyword evidence="3" id="KW-1185">Reference proteome</keyword>
<comment type="caution">
    <text evidence="2">The sequence shown here is derived from an EMBL/GenBank/DDBJ whole genome shotgun (WGS) entry which is preliminary data.</text>
</comment>
<proteinExistence type="predicted"/>
<dbReference type="CDD" id="cd09083">
    <property type="entry name" value="EEP-1"/>
    <property type="match status" value="1"/>
</dbReference>
<dbReference type="OrthoDB" id="276515at2759"/>
<dbReference type="AlphaFoldDB" id="A0A2N3NGW6"/>
<dbReference type="InParanoid" id="A0A2N3NGW6"/>
<feature type="domain" description="Endonuclease/exonuclease/phosphatase" evidence="1">
    <location>
        <begin position="57"/>
        <end position="278"/>
    </location>
</feature>
<dbReference type="VEuPathDB" id="FungiDB:jhhlp_001819"/>
<evidence type="ECO:0000259" key="1">
    <source>
        <dbReference type="Pfam" id="PF03372"/>
    </source>
</evidence>
<dbReference type="InterPro" id="IPR036691">
    <property type="entry name" value="Endo/exonu/phosph_ase_sf"/>
</dbReference>
<organism evidence="2 3">
    <name type="scientific">Lomentospora prolificans</name>
    <dbReference type="NCBI Taxonomy" id="41688"/>
    <lineage>
        <taxon>Eukaryota</taxon>
        <taxon>Fungi</taxon>
        <taxon>Dikarya</taxon>
        <taxon>Ascomycota</taxon>
        <taxon>Pezizomycotina</taxon>
        <taxon>Sordariomycetes</taxon>
        <taxon>Hypocreomycetidae</taxon>
        <taxon>Microascales</taxon>
        <taxon>Microascaceae</taxon>
        <taxon>Lomentospora</taxon>
    </lineage>
</organism>
<protein>
    <recommendedName>
        <fullName evidence="1">Endonuclease/exonuclease/phosphatase domain-containing protein</fullName>
    </recommendedName>
</protein>
<dbReference type="Pfam" id="PF03372">
    <property type="entry name" value="Exo_endo_phos"/>
    <property type="match status" value="1"/>
</dbReference>
<dbReference type="Gene3D" id="3.60.10.10">
    <property type="entry name" value="Endonuclease/exonuclease/phosphatase"/>
    <property type="match status" value="1"/>
</dbReference>
<dbReference type="Proteomes" id="UP000233524">
    <property type="component" value="Unassembled WGS sequence"/>
</dbReference>
<gene>
    <name evidence="2" type="ORF">jhhlp_001819</name>
</gene>
<evidence type="ECO:0000313" key="2">
    <source>
        <dbReference type="EMBL" id="PKS11668.1"/>
    </source>
</evidence>
<dbReference type="SUPFAM" id="SSF56219">
    <property type="entry name" value="DNase I-like"/>
    <property type="match status" value="1"/>
</dbReference>
<dbReference type="InterPro" id="IPR050410">
    <property type="entry name" value="CCR4/nocturin_mRNA_transcr"/>
</dbReference>